<comment type="caution">
    <text evidence="1">The sequence shown here is derived from an EMBL/GenBank/DDBJ whole genome shotgun (WGS) entry which is preliminary data.</text>
</comment>
<dbReference type="Proteomes" id="UP000805193">
    <property type="component" value="Unassembled WGS sequence"/>
</dbReference>
<feature type="non-terminal residue" evidence="1">
    <location>
        <position position="795"/>
    </location>
</feature>
<accession>A0AC60QQF7</accession>
<reference evidence="1 2" key="1">
    <citation type="journal article" date="2020" name="Cell">
        <title>Large-Scale Comparative Analyses of Tick Genomes Elucidate Their Genetic Diversity and Vector Capacities.</title>
        <authorList>
            <consortium name="Tick Genome and Microbiome Consortium (TIGMIC)"/>
            <person name="Jia N."/>
            <person name="Wang J."/>
            <person name="Shi W."/>
            <person name="Du L."/>
            <person name="Sun Y."/>
            <person name="Zhan W."/>
            <person name="Jiang J.F."/>
            <person name="Wang Q."/>
            <person name="Zhang B."/>
            <person name="Ji P."/>
            <person name="Bell-Sakyi L."/>
            <person name="Cui X.M."/>
            <person name="Yuan T.T."/>
            <person name="Jiang B.G."/>
            <person name="Yang W.F."/>
            <person name="Lam T.T."/>
            <person name="Chang Q.C."/>
            <person name="Ding S.J."/>
            <person name="Wang X.J."/>
            <person name="Zhu J.G."/>
            <person name="Ruan X.D."/>
            <person name="Zhao L."/>
            <person name="Wei J.T."/>
            <person name="Ye R.Z."/>
            <person name="Que T.C."/>
            <person name="Du C.H."/>
            <person name="Zhou Y.H."/>
            <person name="Cheng J.X."/>
            <person name="Dai P.F."/>
            <person name="Guo W.B."/>
            <person name="Han X.H."/>
            <person name="Huang E.J."/>
            <person name="Li L.F."/>
            <person name="Wei W."/>
            <person name="Gao Y.C."/>
            <person name="Liu J.Z."/>
            <person name="Shao H.Z."/>
            <person name="Wang X."/>
            <person name="Wang C.C."/>
            <person name="Yang T.C."/>
            <person name="Huo Q.B."/>
            <person name="Li W."/>
            <person name="Chen H.Y."/>
            <person name="Chen S.E."/>
            <person name="Zhou L.G."/>
            <person name="Ni X.B."/>
            <person name="Tian J.H."/>
            <person name="Sheng Y."/>
            <person name="Liu T."/>
            <person name="Pan Y.S."/>
            <person name="Xia L.Y."/>
            <person name="Li J."/>
            <person name="Zhao F."/>
            <person name="Cao W.C."/>
        </authorList>
    </citation>
    <scope>NUCLEOTIDE SEQUENCE [LARGE SCALE GENOMIC DNA]</scope>
    <source>
        <strain evidence="1">Iper-2018</strain>
    </source>
</reference>
<gene>
    <name evidence="1" type="ORF">HPB47_016617</name>
</gene>
<name>A0AC60QQF7_IXOPE</name>
<organism evidence="1 2">
    <name type="scientific">Ixodes persulcatus</name>
    <name type="common">Taiga tick</name>
    <dbReference type="NCBI Taxonomy" id="34615"/>
    <lineage>
        <taxon>Eukaryota</taxon>
        <taxon>Metazoa</taxon>
        <taxon>Ecdysozoa</taxon>
        <taxon>Arthropoda</taxon>
        <taxon>Chelicerata</taxon>
        <taxon>Arachnida</taxon>
        <taxon>Acari</taxon>
        <taxon>Parasitiformes</taxon>
        <taxon>Ixodida</taxon>
        <taxon>Ixodoidea</taxon>
        <taxon>Ixodidae</taxon>
        <taxon>Ixodinae</taxon>
        <taxon>Ixodes</taxon>
    </lineage>
</organism>
<evidence type="ECO:0000313" key="2">
    <source>
        <dbReference type="Proteomes" id="UP000805193"/>
    </source>
</evidence>
<feature type="non-terminal residue" evidence="1">
    <location>
        <position position="1"/>
    </location>
</feature>
<evidence type="ECO:0000313" key="1">
    <source>
        <dbReference type="EMBL" id="KAG0439507.1"/>
    </source>
</evidence>
<dbReference type="EMBL" id="JABSTQ010005356">
    <property type="protein sequence ID" value="KAG0439507.1"/>
    <property type="molecule type" value="Genomic_DNA"/>
</dbReference>
<keyword evidence="2" id="KW-1185">Reference proteome</keyword>
<sequence>VSYAKNEEFLLFGAILEASMIDRKVGEKPIYFELSIGNSGNTLDGASKFKEDGYEGATKPETTLEAVMVDPGISHSTSQPVKPMSADRYYYHLPYGDNKPCLWVKSVWQDYRRRLCNSNMILKIKEKLEAGLADIQEMVRLEKPHTDRRLRGVLEELANGCNRYLHLAKCQGPIGKTKLDKERLKHCQREVDHIGTMARTMKALVTKNSFKEKLRTANGLLQKLTDLIDDVIDETLSPTWDEMLLFPEVTVYGKKDDIKEDPPVVVIEIFDQDKVGKSEFIGRTISRPHVKFGDDLYVKPAFPPCLEWHDLYRGTEQAGELLATFELLQFSPFEEKEDMPDLPMQKESVYRSTDRGPVYPVPKGIRPTLSNYRIEVLFWGLRELKRVHLMTVDHPRVDVECAGHVLQSSVILNCKKNPNFSTPVKFLDVALPDQETYCPPLTIRVMDCRSFGRFTLVGTHVVNSLHKFLFRPSSKKDRSGSRTSSSLHIDEGVLVDLDNDTNMLTGKETIITLDYDSKDSNANQGNLRGIEENGDLMSNDNDSQLSAKDVRKMEKELERLEASHLREGGEKKRKTLRGATSAVRFAHKLSPKMQRVKAAQEGLIKIYSTELENVPEFNGFREWLHTFELYRGKRSGDDLDDQSRVVGLFKDSLLNVQIYDWDLLGSDDLIGETKIDLENRFYSRHRATCGISQKYETYGPNQWRDPLRPIQVLAKLCRDTKLDGPHFAPNRVRVGNKTFTFRSDMEEEDSKLSDEHQSLAVLNRWEEVPKVGCPLVPEHVETRALYHPDKPGIEQ</sequence>
<protein>
    <submittedName>
        <fullName evidence="1">Uncharacterized protein</fullName>
    </submittedName>
</protein>
<proteinExistence type="predicted"/>